<dbReference type="InterPro" id="IPR035914">
    <property type="entry name" value="Sperma_CUB_dom_sf"/>
</dbReference>
<keyword evidence="2" id="KW-0812">Transmembrane</keyword>
<gene>
    <name evidence="3" type="ORF">OXX778_LOCUS12048</name>
</gene>
<protein>
    <submittedName>
        <fullName evidence="3">Uncharacterized protein</fullName>
    </submittedName>
</protein>
<dbReference type="EMBL" id="CAJNOC010002122">
    <property type="protein sequence ID" value="CAF0913972.1"/>
    <property type="molecule type" value="Genomic_DNA"/>
</dbReference>
<proteinExistence type="predicted"/>
<reference evidence="3" key="1">
    <citation type="submission" date="2021-02" db="EMBL/GenBank/DDBJ databases">
        <authorList>
            <person name="Nowell W R."/>
        </authorList>
    </citation>
    <scope>NUCLEOTIDE SEQUENCE</scope>
    <source>
        <strain evidence="3">Ploen Becks lab</strain>
    </source>
</reference>
<dbReference type="InterPro" id="IPR002172">
    <property type="entry name" value="LDrepeatLR_classA_rpt"/>
</dbReference>
<dbReference type="Gene3D" id="2.60.120.290">
    <property type="entry name" value="Spermadhesin, CUB domain"/>
    <property type="match status" value="1"/>
</dbReference>
<dbReference type="SUPFAM" id="SSF49854">
    <property type="entry name" value="Spermadhesin, CUB domain"/>
    <property type="match status" value="1"/>
</dbReference>
<evidence type="ECO:0000313" key="3">
    <source>
        <dbReference type="EMBL" id="CAF0913972.1"/>
    </source>
</evidence>
<keyword evidence="1" id="KW-1015">Disulfide bond</keyword>
<sequence length="358" mass="42280">MELIEFLNKTKEDFNFYENLPFYASNDARIINEIDNLKLVLFDNLNFNCRYNIKAPKNNYIHIEFADLRLSKNCDHNNIRLYSNFSLTNPNMDLSQIFLSRPAPFIRLCSSETQQSENLIIAEFFEESISNSSFSCFNSKNRICFMTSELASDINPYKKKFKRTNFFNNLLIDIKSDDVKKFNFEIKYNFYSVNIPSYKNDIIEKNYKQQIHSEQHFDSITLLDSKTEYENMFTNEKCEFKCYTIDDIDEYNLFNSSFKICIDESLVCDNEVHCVFNGLDEINCPIKLKSKTILMVLCSIFGFSLSLLFIFCIYNRYLANLFKTQNKNLQNQFKPGASIARNIRYSPTNQDEDFIQKI</sequence>
<keyword evidence="4" id="KW-1185">Reference proteome</keyword>
<dbReference type="Proteomes" id="UP000663879">
    <property type="component" value="Unassembled WGS sequence"/>
</dbReference>
<evidence type="ECO:0000256" key="2">
    <source>
        <dbReference type="SAM" id="Phobius"/>
    </source>
</evidence>
<name>A0A814AG17_9BILA</name>
<evidence type="ECO:0000313" key="4">
    <source>
        <dbReference type="Proteomes" id="UP000663879"/>
    </source>
</evidence>
<dbReference type="CDD" id="cd00112">
    <property type="entry name" value="LDLa"/>
    <property type="match status" value="1"/>
</dbReference>
<keyword evidence="2" id="KW-1133">Transmembrane helix</keyword>
<comment type="caution">
    <text evidence="3">The sequence shown here is derived from an EMBL/GenBank/DDBJ whole genome shotgun (WGS) entry which is preliminary data.</text>
</comment>
<feature type="transmembrane region" description="Helical" evidence="2">
    <location>
        <begin position="293"/>
        <end position="314"/>
    </location>
</feature>
<evidence type="ECO:0000256" key="1">
    <source>
        <dbReference type="ARBA" id="ARBA00023157"/>
    </source>
</evidence>
<keyword evidence="2" id="KW-0472">Membrane</keyword>
<organism evidence="3 4">
    <name type="scientific">Brachionus calyciflorus</name>
    <dbReference type="NCBI Taxonomy" id="104777"/>
    <lineage>
        <taxon>Eukaryota</taxon>
        <taxon>Metazoa</taxon>
        <taxon>Spiralia</taxon>
        <taxon>Gnathifera</taxon>
        <taxon>Rotifera</taxon>
        <taxon>Eurotatoria</taxon>
        <taxon>Monogononta</taxon>
        <taxon>Pseudotrocha</taxon>
        <taxon>Ploima</taxon>
        <taxon>Brachionidae</taxon>
        <taxon>Brachionus</taxon>
    </lineage>
</organism>
<dbReference type="AlphaFoldDB" id="A0A814AG17"/>
<accession>A0A814AG17</accession>